<dbReference type="STRING" id="1312852.EG19_02265"/>
<comment type="similarity">
    <text evidence="1">Belongs to the bacterial ribosomal protein bS1 family.</text>
</comment>
<sequence>MGTISNDEAKTGRGPVKEEASKLNRETLQELMAESFGHLQAGDVVTGVVVAITDDDVVVDVSFKTEGVIPRSEFLDRDGNLTVKVGDEVDVLVEKFDPTTGEIKLSRERAARIRIWEVLETAYREKTPVRGRVVERVKGGLSVDIGVRAFLPGSLVDVRPIRRLEDYIGQDVEARIINFDRRRNNVVISRKAILEEQLAAQREETLAKLEEGMIVTGTVKNVTDYGVFIDVGGIDGLLHVTDISWGRVGHPSEYFKVGDEAKVVVLKVDREKGRVSLGYRQRFEDPWTHVEAKYPVGKKVRGKVTSLADYGAFVELEEGVEGLVHVSELSWTKKVKSPKGFLHVGQEVEVVVTEVDVERRRLSLSLRQAEPNPWEDFAATHRVGQKVTGKVRNLTEFGAFVELAPGVDGLVHISDMSWSRRISHPSEILQKGQEVEAIITALDVVNQRISLSMKELLPNEWDSFASAHQVGDEVDGYITNVTDFGLFVELAPGVEGLCHVSEVERLSSGPLAEEFPKGRKVRCRLIRLDFAERRIGLSLRGITQPDGSEESAAAPEAQAEEVQEAATPELGEEPEDLVAPGEESVVPEAEGKEEA</sequence>
<feature type="domain" description="S1 motif" evidence="9">
    <location>
        <begin position="471"/>
        <end position="540"/>
    </location>
</feature>
<accession>A0A062Y0C4</accession>
<evidence type="ECO:0000256" key="3">
    <source>
        <dbReference type="ARBA" id="ARBA00022884"/>
    </source>
</evidence>
<keyword evidence="3" id="KW-0694">RNA-binding</keyword>
<feature type="region of interest" description="Disordered" evidence="8">
    <location>
        <begin position="1"/>
        <end position="21"/>
    </location>
</feature>
<dbReference type="GO" id="GO:0003729">
    <property type="term" value="F:mRNA binding"/>
    <property type="evidence" value="ECO:0007669"/>
    <property type="project" value="TreeGrafter"/>
</dbReference>
<name>A0A062Y0C4_9BACT</name>
<dbReference type="PRINTS" id="PR00681">
    <property type="entry name" value="RIBOSOMALS1"/>
</dbReference>
<evidence type="ECO:0000259" key="9">
    <source>
        <dbReference type="PROSITE" id="PS50126"/>
    </source>
</evidence>
<dbReference type="Proteomes" id="UP000027284">
    <property type="component" value="Unassembled WGS sequence"/>
</dbReference>
<keyword evidence="11" id="KW-1185">Reference proteome</keyword>
<feature type="domain" description="S1 motif" evidence="9">
    <location>
        <begin position="297"/>
        <end position="367"/>
    </location>
</feature>
<dbReference type="CDD" id="cd05688">
    <property type="entry name" value="S1_RPS1_repeat_ec3"/>
    <property type="match status" value="1"/>
</dbReference>
<evidence type="ECO:0000313" key="11">
    <source>
        <dbReference type="Proteomes" id="UP000027284"/>
    </source>
</evidence>
<reference evidence="10 11" key="1">
    <citation type="submission" date="2014-04" db="EMBL/GenBank/DDBJ databases">
        <title>The Genome Sequence of Thermoanaerobaculum aquaticum MP-01, The First Cultivated Group 23 Acidobacterium.</title>
        <authorList>
            <person name="Stamps B.W."/>
            <person name="Losey N.A."/>
            <person name="Lawson P.A."/>
            <person name="Stevenson B.S."/>
        </authorList>
    </citation>
    <scope>NUCLEOTIDE SEQUENCE [LARGE SCALE GENOMIC DNA]</scope>
    <source>
        <strain evidence="10 11">MP-01</strain>
    </source>
</reference>
<dbReference type="NCBIfam" id="TIGR00717">
    <property type="entry name" value="rpsA"/>
    <property type="match status" value="1"/>
</dbReference>
<evidence type="ECO:0000256" key="7">
    <source>
        <dbReference type="ARBA" id="ARBA00035517"/>
    </source>
</evidence>
<dbReference type="NCBIfam" id="NF004952">
    <property type="entry name" value="PRK06299.1-2"/>
    <property type="match status" value="1"/>
</dbReference>
<proteinExistence type="inferred from homology"/>
<comment type="caution">
    <text evidence="10">The sequence shown here is derived from an EMBL/GenBank/DDBJ whole genome shotgun (WGS) entry which is preliminary data.</text>
</comment>
<dbReference type="AlphaFoldDB" id="A0A062Y0C4"/>
<evidence type="ECO:0000256" key="5">
    <source>
        <dbReference type="ARBA" id="ARBA00023274"/>
    </source>
</evidence>
<keyword evidence="4" id="KW-0689">Ribosomal protein</keyword>
<protein>
    <recommendedName>
        <fullName evidence="6">Small ribosomal subunit protein bS1</fullName>
    </recommendedName>
    <alternativeName>
        <fullName evidence="7">30S ribosomal protein S1</fullName>
    </alternativeName>
</protein>
<dbReference type="GO" id="GO:0003735">
    <property type="term" value="F:structural constituent of ribosome"/>
    <property type="evidence" value="ECO:0007669"/>
    <property type="project" value="InterPro"/>
</dbReference>
<dbReference type="Pfam" id="PF00575">
    <property type="entry name" value="S1"/>
    <property type="match status" value="6"/>
</dbReference>
<evidence type="ECO:0000256" key="2">
    <source>
        <dbReference type="ARBA" id="ARBA00022737"/>
    </source>
</evidence>
<feature type="compositionally biased region" description="Basic and acidic residues" evidence="8">
    <location>
        <begin position="7"/>
        <end position="21"/>
    </location>
</feature>
<keyword evidence="5" id="KW-0687">Ribonucleoprotein</keyword>
<dbReference type="FunFam" id="2.40.50.140:FF:000011">
    <property type="entry name" value="30S ribosomal protein S1"/>
    <property type="match status" value="1"/>
</dbReference>
<evidence type="ECO:0000313" key="10">
    <source>
        <dbReference type="EMBL" id="KDA53816.1"/>
    </source>
</evidence>
<feature type="domain" description="S1 motif" evidence="9">
    <location>
        <begin position="42"/>
        <end position="108"/>
    </location>
</feature>
<dbReference type="PROSITE" id="PS50126">
    <property type="entry name" value="S1"/>
    <property type="match status" value="6"/>
</dbReference>
<feature type="domain" description="S1 motif" evidence="9">
    <location>
        <begin position="212"/>
        <end position="280"/>
    </location>
</feature>
<dbReference type="SUPFAM" id="SSF50249">
    <property type="entry name" value="Nucleic acid-binding proteins"/>
    <property type="match status" value="6"/>
</dbReference>
<dbReference type="GO" id="GO:0005840">
    <property type="term" value="C:ribosome"/>
    <property type="evidence" value="ECO:0007669"/>
    <property type="project" value="UniProtKB-KW"/>
</dbReference>
<dbReference type="InterPro" id="IPR003029">
    <property type="entry name" value="S1_domain"/>
</dbReference>
<organism evidence="10 11">
    <name type="scientific">Thermoanaerobaculum aquaticum</name>
    <dbReference type="NCBI Taxonomy" id="1312852"/>
    <lineage>
        <taxon>Bacteria</taxon>
        <taxon>Pseudomonadati</taxon>
        <taxon>Acidobacteriota</taxon>
        <taxon>Thermoanaerobaculia</taxon>
        <taxon>Thermoanaerobaculales</taxon>
        <taxon>Thermoanaerobaculaceae</taxon>
        <taxon>Thermoanaerobaculum</taxon>
    </lineage>
</organism>
<dbReference type="CDD" id="cd00164">
    <property type="entry name" value="S1_like"/>
    <property type="match status" value="1"/>
</dbReference>
<evidence type="ECO:0000256" key="1">
    <source>
        <dbReference type="ARBA" id="ARBA00006767"/>
    </source>
</evidence>
<gene>
    <name evidence="10" type="ORF">EG19_02265</name>
</gene>
<dbReference type="RefSeq" id="WP_053334996.1">
    <property type="nucleotide sequence ID" value="NZ_JMFG01000016.1"/>
</dbReference>
<evidence type="ECO:0000256" key="4">
    <source>
        <dbReference type="ARBA" id="ARBA00022980"/>
    </source>
</evidence>
<feature type="domain" description="S1 motif" evidence="9">
    <location>
        <begin position="126"/>
        <end position="191"/>
    </location>
</feature>
<dbReference type="SMART" id="SM00316">
    <property type="entry name" value="S1"/>
    <property type="match status" value="6"/>
</dbReference>
<keyword evidence="2" id="KW-0677">Repeat</keyword>
<feature type="domain" description="S1 motif" evidence="9">
    <location>
        <begin position="384"/>
        <end position="454"/>
    </location>
</feature>
<dbReference type="GO" id="GO:1990904">
    <property type="term" value="C:ribonucleoprotein complex"/>
    <property type="evidence" value="ECO:0007669"/>
    <property type="project" value="UniProtKB-KW"/>
</dbReference>
<dbReference type="PANTHER" id="PTHR10724">
    <property type="entry name" value="30S RIBOSOMAL PROTEIN S1"/>
    <property type="match status" value="1"/>
</dbReference>
<dbReference type="CDD" id="cd04465">
    <property type="entry name" value="S1_RPS1_repeat_ec2_hs2"/>
    <property type="match status" value="1"/>
</dbReference>
<evidence type="ECO:0000256" key="6">
    <source>
        <dbReference type="ARBA" id="ARBA00035293"/>
    </source>
</evidence>
<dbReference type="GO" id="GO:0005737">
    <property type="term" value="C:cytoplasm"/>
    <property type="evidence" value="ECO:0007669"/>
    <property type="project" value="UniProtKB-ARBA"/>
</dbReference>
<dbReference type="GO" id="GO:0006412">
    <property type="term" value="P:translation"/>
    <property type="evidence" value="ECO:0007669"/>
    <property type="project" value="InterPro"/>
</dbReference>
<dbReference type="Gene3D" id="2.40.50.140">
    <property type="entry name" value="Nucleic acid-binding proteins"/>
    <property type="match status" value="6"/>
</dbReference>
<dbReference type="NCBIfam" id="NF005208">
    <property type="entry name" value="PRK06676.1"/>
    <property type="match status" value="1"/>
</dbReference>
<dbReference type="PANTHER" id="PTHR10724:SF7">
    <property type="entry name" value="SMALL RIBOSOMAL SUBUNIT PROTEIN BS1C"/>
    <property type="match status" value="1"/>
</dbReference>
<feature type="region of interest" description="Disordered" evidence="8">
    <location>
        <begin position="541"/>
        <end position="595"/>
    </location>
</feature>
<dbReference type="FunFam" id="2.40.50.140:FF:000051">
    <property type="entry name" value="RNA-binding transcriptional accessory protein"/>
    <property type="match status" value="1"/>
</dbReference>
<dbReference type="InterPro" id="IPR000110">
    <property type="entry name" value="Ribosomal_bS1"/>
</dbReference>
<dbReference type="EMBL" id="JMFG01000016">
    <property type="protein sequence ID" value="KDA53816.1"/>
    <property type="molecule type" value="Genomic_DNA"/>
</dbReference>
<dbReference type="InterPro" id="IPR035104">
    <property type="entry name" value="Ribosomal_protein_S1-like"/>
</dbReference>
<dbReference type="InterPro" id="IPR050437">
    <property type="entry name" value="Ribos_protein_bS1-like"/>
</dbReference>
<evidence type="ECO:0000256" key="8">
    <source>
        <dbReference type="SAM" id="MobiDB-lite"/>
    </source>
</evidence>
<dbReference type="InterPro" id="IPR012340">
    <property type="entry name" value="NA-bd_OB-fold"/>
</dbReference>
<dbReference type="OrthoDB" id="9804077at2"/>